<keyword evidence="5 6" id="KW-0472">Membrane</keyword>
<keyword evidence="3 6" id="KW-0812">Transmembrane</keyword>
<evidence type="ECO:0000256" key="1">
    <source>
        <dbReference type="ARBA" id="ARBA00004651"/>
    </source>
</evidence>
<feature type="transmembrane region" description="Helical" evidence="6">
    <location>
        <begin position="175"/>
        <end position="201"/>
    </location>
</feature>
<evidence type="ECO:0000256" key="5">
    <source>
        <dbReference type="ARBA" id="ARBA00023136"/>
    </source>
</evidence>
<evidence type="ECO:0000313" key="8">
    <source>
        <dbReference type="EMBL" id="VVE07613.1"/>
    </source>
</evidence>
<dbReference type="Proteomes" id="UP000414233">
    <property type="component" value="Unassembled WGS sequence"/>
</dbReference>
<proteinExistence type="predicted"/>
<feature type="transmembrane region" description="Helical" evidence="6">
    <location>
        <begin position="254"/>
        <end position="277"/>
    </location>
</feature>
<dbReference type="PANTHER" id="PTHR34820:SF4">
    <property type="entry name" value="INNER MEMBRANE PROTEIN YEBZ"/>
    <property type="match status" value="1"/>
</dbReference>
<evidence type="ECO:0000256" key="2">
    <source>
        <dbReference type="ARBA" id="ARBA00022475"/>
    </source>
</evidence>
<keyword evidence="9" id="KW-1185">Reference proteome</keyword>
<protein>
    <submittedName>
        <fullName evidence="8">Copper resistance D domain-containing protein</fullName>
    </submittedName>
</protein>
<feature type="transmembrane region" description="Helical" evidence="6">
    <location>
        <begin position="12"/>
        <end position="31"/>
    </location>
</feature>
<dbReference type="InterPro" id="IPR008457">
    <property type="entry name" value="Cu-R_CopD_dom"/>
</dbReference>
<dbReference type="InterPro" id="IPR032694">
    <property type="entry name" value="CopC/D"/>
</dbReference>
<feature type="transmembrane region" description="Helical" evidence="6">
    <location>
        <begin position="145"/>
        <end position="163"/>
    </location>
</feature>
<reference evidence="8 9" key="1">
    <citation type="submission" date="2019-08" db="EMBL/GenBank/DDBJ databases">
        <authorList>
            <person name="Peeters C."/>
        </authorList>
    </citation>
    <scope>NUCLEOTIDE SEQUENCE [LARGE SCALE GENOMIC DNA]</scope>
    <source>
        <strain evidence="8 9">LMG 30175</strain>
    </source>
</reference>
<organism evidence="8 9">
    <name type="scientific">Pandoraea terrae</name>
    <dbReference type="NCBI Taxonomy" id="1537710"/>
    <lineage>
        <taxon>Bacteria</taxon>
        <taxon>Pseudomonadati</taxon>
        <taxon>Pseudomonadota</taxon>
        <taxon>Betaproteobacteria</taxon>
        <taxon>Burkholderiales</taxon>
        <taxon>Burkholderiaceae</taxon>
        <taxon>Pandoraea</taxon>
    </lineage>
</organism>
<evidence type="ECO:0000259" key="7">
    <source>
        <dbReference type="Pfam" id="PF05425"/>
    </source>
</evidence>
<dbReference type="EMBL" id="CABPRZ010000008">
    <property type="protein sequence ID" value="VVE07613.1"/>
    <property type="molecule type" value="Genomic_DNA"/>
</dbReference>
<keyword evidence="2" id="KW-1003">Cell membrane</keyword>
<evidence type="ECO:0000313" key="9">
    <source>
        <dbReference type="Proteomes" id="UP000414233"/>
    </source>
</evidence>
<feature type="transmembrane region" description="Helical" evidence="6">
    <location>
        <begin position="297"/>
        <end position="316"/>
    </location>
</feature>
<dbReference type="GO" id="GO:0006825">
    <property type="term" value="P:copper ion transport"/>
    <property type="evidence" value="ECO:0007669"/>
    <property type="project" value="InterPro"/>
</dbReference>
<dbReference type="AlphaFoldDB" id="A0A5E4V6X8"/>
<feature type="transmembrane region" description="Helical" evidence="6">
    <location>
        <begin position="43"/>
        <end position="64"/>
    </location>
</feature>
<feature type="transmembrane region" description="Helical" evidence="6">
    <location>
        <begin position="95"/>
        <end position="114"/>
    </location>
</feature>
<dbReference type="GO" id="GO:0005886">
    <property type="term" value="C:plasma membrane"/>
    <property type="evidence" value="ECO:0007669"/>
    <property type="project" value="UniProtKB-SubCell"/>
</dbReference>
<evidence type="ECO:0000256" key="3">
    <source>
        <dbReference type="ARBA" id="ARBA00022692"/>
    </source>
</evidence>
<dbReference type="RefSeq" id="WP_150697249.1">
    <property type="nucleotide sequence ID" value="NZ_CABPRZ010000008.1"/>
</dbReference>
<sequence>MAPDLAALTWQPSAAGLLDLALALAAGVLVLRHPHAVRPGLTVRTLPLFAAGLAALSLLAYLAAGTVAMTGGDEDGAGAFLADVWAVLTQSHFGAMQWLAATGVMLIACGAWLWRQARKKLALTAFSADDPRDRHHQREHQAERLARGIFGAGVVALAVARAATGHAADAGFVSAAVLIHTFHVLAAATWTGTLLVAGCALPGWRRWPVGARAAYGERLSSIATLALLVVLCSGLFNAWRTIGGTPVASSNPGAAPYLVWLGAKLVLVVFAISLGAWNRWRFLPRLAGDDHAAQRAFARIVAMEALVLVMVITFAAKLGTTMPPA</sequence>
<feature type="domain" description="Copper resistance protein D" evidence="7">
    <location>
        <begin position="217"/>
        <end position="316"/>
    </location>
</feature>
<accession>A0A5E4V6X8</accession>
<dbReference type="PANTHER" id="PTHR34820">
    <property type="entry name" value="INNER MEMBRANE PROTEIN YEBZ"/>
    <property type="match status" value="1"/>
</dbReference>
<keyword evidence="4 6" id="KW-1133">Transmembrane helix</keyword>
<evidence type="ECO:0000256" key="4">
    <source>
        <dbReference type="ARBA" id="ARBA00022989"/>
    </source>
</evidence>
<gene>
    <name evidence="8" type="ORF">PTE30175_02395</name>
</gene>
<dbReference type="Pfam" id="PF05425">
    <property type="entry name" value="CopD"/>
    <property type="match status" value="1"/>
</dbReference>
<feature type="transmembrane region" description="Helical" evidence="6">
    <location>
        <begin position="222"/>
        <end position="242"/>
    </location>
</feature>
<dbReference type="OrthoDB" id="8940227at2"/>
<evidence type="ECO:0000256" key="6">
    <source>
        <dbReference type="SAM" id="Phobius"/>
    </source>
</evidence>
<comment type="subcellular location">
    <subcellularLocation>
        <location evidence="1">Cell membrane</location>
        <topology evidence="1">Multi-pass membrane protein</topology>
    </subcellularLocation>
</comment>
<name>A0A5E4V6X8_9BURK</name>